<proteinExistence type="predicted"/>
<dbReference type="SUPFAM" id="SSF53187">
    <property type="entry name" value="Zn-dependent exopeptidases"/>
    <property type="match status" value="1"/>
</dbReference>
<evidence type="ECO:0000313" key="1">
    <source>
        <dbReference type="EMBL" id="MFC7096505.1"/>
    </source>
</evidence>
<dbReference type="Gene3D" id="3.40.630.10">
    <property type="entry name" value="Zn peptidases"/>
    <property type="match status" value="1"/>
</dbReference>
<dbReference type="Proteomes" id="UP001596388">
    <property type="component" value="Unassembled WGS sequence"/>
</dbReference>
<gene>
    <name evidence="1" type="ORF">ACFQKD_04240</name>
</gene>
<sequence>MSDASSPSTRTFRHLADAVPRYDSFLTVAEHRERDRSLAAAHDHVTYRTHGETADSEELWSVTVGDGSESALLFGAPHPNEPIGSTTVDFLLHELAANDALRESLDYEFVCVPVADPDGVRRNEGWFDGPFTLSNYAQNFYRPPPDEQIEATFPIHHEGYRYEDPTPGTRVLADLIDDHDPEFLFSLHNAPFGGCYYYASERLEPLYDTLQSIPEDHGVPLNRGDPENHRNEAFADAVFRLPTFEDRYEEVTAEGAPREESLLGGNAVDYARRATDGDPPVEVVVELPYFRDPRVGDTTELDQSRKEVIREAVERRRPLIRELRAAVAATVEYFPDTPMAREVRGVFDWYASEDESRLAWAESSAEGDEPETVAQRVEEEATWTYHLLTNAGMLLRTLDTAAMTVADAGARRRLVDAKAAVERVFTDRIADLQRAIDYEVVPIRDLVAIQARAGLVCLDFLQQR</sequence>
<dbReference type="RefSeq" id="WP_276239025.1">
    <property type="nucleotide sequence ID" value="NZ_CP119989.1"/>
</dbReference>
<organism evidence="1 2">
    <name type="scientific">Halobaculum marinum</name>
    <dbReference type="NCBI Taxonomy" id="3031996"/>
    <lineage>
        <taxon>Archaea</taxon>
        <taxon>Methanobacteriati</taxon>
        <taxon>Methanobacteriota</taxon>
        <taxon>Stenosarchaea group</taxon>
        <taxon>Halobacteria</taxon>
        <taxon>Halobacteriales</taxon>
        <taxon>Haloferacaceae</taxon>
        <taxon>Halobaculum</taxon>
    </lineage>
</organism>
<evidence type="ECO:0000313" key="2">
    <source>
        <dbReference type="Proteomes" id="UP001596388"/>
    </source>
</evidence>
<comment type="caution">
    <text evidence="1">The sequence shown here is derived from an EMBL/GenBank/DDBJ whole genome shotgun (WGS) entry which is preliminary data.</text>
</comment>
<accession>A0ABD5WSS2</accession>
<keyword evidence="2" id="KW-1185">Reference proteome</keyword>
<dbReference type="GeneID" id="79269605"/>
<protein>
    <submittedName>
        <fullName evidence="1">Peptidase M14</fullName>
    </submittedName>
</protein>
<dbReference type="EMBL" id="JBHTAG010000002">
    <property type="protein sequence ID" value="MFC7096505.1"/>
    <property type="molecule type" value="Genomic_DNA"/>
</dbReference>
<dbReference type="AlphaFoldDB" id="A0ABD5WSS2"/>
<name>A0ABD5WSS2_9EURY</name>
<reference evidence="1 2" key="1">
    <citation type="journal article" date="2019" name="Int. J. Syst. Evol. Microbiol.">
        <title>The Global Catalogue of Microorganisms (GCM) 10K type strain sequencing project: providing services to taxonomists for standard genome sequencing and annotation.</title>
        <authorList>
            <consortium name="The Broad Institute Genomics Platform"/>
            <consortium name="The Broad Institute Genome Sequencing Center for Infectious Disease"/>
            <person name="Wu L."/>
            <person name="Ma J."/>
        </authorList>
    </citation>
    <scope>NUCLEOTIDE SEQUENCE [LARGE SCALE GENOMIC DNA]</scope>
    <source>
        <strain evidence="1 2">DT55</strain>
    </source>
</reference>